<keyword evidence="4" id="KW-1185">Reference proteome</keyword>
<sequence length="258" mass="26828">MSEPKQLAARLIRAVDERTGIEALTTTSGAFDVATAYAVQDALIAERVARGNTVVGAKLGLTSAAKQKQMKVEEPIYGWLTSDMALDVGQPLVCDRFIQPRCEPEVAFLLRTDLRGAHVTAAHVLAATEAVFPAIDVLDSRYSGYSFTLPDVAADNASGAAFLLGGQGTSPAGLDLRLTGVVLEKNGRLVATAAGAAVLGHPAASVAWLVRALAARDRGLSAGQVVLSGALTEAFAVAPGDVITARYDRLGSIELACR</sequence>
<dbReference type="EMBL" id="CP097463">
    <property type="protein sequence ID" value="WAX57702.1"/>
    <property type="molecule type" value="Genomic_DNA"/>
</dbReference>
<dbReference type="InterPro" id="IPR050772">
    <property type="entry name" value="Hydratase-Decarb/MhpD_sf"/>
</dbReference>
<keyword evidence="1" id="KW-0456">Lyase</keyword>
<evidence type="ECO:0000256" key="1">
    <source>
        <dbReference type="ARBA" id="ARBA00023239"/>
    </source>
</evidence>
<dbReference type="Proteomes" id="UP001164693">
    <property type="component" value="Chromosome"/>
</dbReference>
<accession>A0ABY7JYR6</accession>
<evidence type="ECO:0000259" key="2">
    <source>
        <dbReference type="Pfam" id="PF01557"/>
    </source>
</evidence>
<reference evidence="3" key="1">
    <citation type="submission" date="2022-05" db="EMBL/GenBank/DDBJ databases">
        <title>Jatrophihabitans sp. SB3-54 whole genome sequence.</title>
        <authorList>
            <person name="Suh M.K."/>
            <person name="Eom M.K."/>
            <person name="Kim J.S."/>
            <person name="Kim H.S."/>
            <person name="Do H.E."/>
            <person name="Shin Y.K."/>
            <person name="Lee J.-S."/>
        </authorList>
    </citation>
    <scope>NUCLEOTIDE SEQUENCE</scope>
    <source>
        <strain evidence="3">SB3-54</strain>
    </source>
</reference>
<evidence type="ECO:0000313" key="3">
    <source>
        <dbReference type="EMBL" id="WAX57702.1"/>
    </source>
</evidence>
<gene>
    <name evidence="3" type="ORF">M6B22_02780</name>
</gene>
<proteinExistence type="predicted"/>
<dbReference type="PANTHER" id="PTHR30143:SF0">
    <property type="entry name" value="2-KETO-4-PENTENOATE HYDRATASE"/>
    <property type="match status" value="1"/>
</dbReference>
<feature type="domain" description="Fumarylacetoacetase-like C-terminal" evidence="2">
    <location>
        <begin position="65"/>
        <end position="254"/>
    </location>
</feature>
<dbReference type="InterPro" id="IPR011234">
    <property type="entry name" value="Fumarylacetoacetase-like_C"/>
</dbReference>
<evidence type="ECO:0000313" key="4">
    <source>
        <dbReference type="Proteomes" id="UP001164693"/>
    </source>
</evidence>
<dbReference type="InterPro" id="IPR036663">
    <property type="entry name" value="Fumarylacetoacetase_C_sf"/>
</dbReference>
<dbReference type="RefSeq" id="WP_269444249.1">
    <property type="nucleotide sequence ID" value="NZ_CP097463.1"/>
</dbReference>
<dbReference type="PANTHER" id="PTHR30143">
    <property type="entry name" value="ACID HYDRATASE"/>
    <property type="match status" value="1"/>
</dbReference>
<dbReference type="SUPFAM" id="SSF56529">
    <property type="entry name" value="FAH"/>
    <property type="match status" value="1"/>
</dbReference>
<name>A0ABY7JYR6_9ACTN</name>
<protein>
    <submittedName>
        <fullName evidence="3">4-oxalocrotonate decarboxylase</fullName>
    </submittedName>
</protein>
<dbReference type="Pfam" id="PF01557">
    <property type="entry name" value="FAA_hydrolase"/>
    <property type="match status" value="1"/>
</dbReference>
<dbReference type="Gene3D" id="3.90.850.10">
    <property type="entry name" value="Fumarylacetoacetase-like, C-terminal domain"/>
    <property type="match status" value="1"/>
</dbReference>
<organism evidence="3 4">
    <name type="scientific">Jatrophihabitans cynanchi</name>
    <dbReference type="NCBI Taxonomy" id="2944128"/>
    <lineage>
        <taxon>Bacteria</taxon>
        <taxon>Bacillati</taxon>
        <taxon>Actinomycetota</taxon>
        <taxon>Actinomycetes</taxon>
        <taxon>Jatrophihabitantales</taxon>
        <taxon>Jatrophihabitantaceae</taxon>
        <taxon>Jatrophihabitans</taxon>
    </lineage>
</organism>